<accession>A0A7J7DR34</accession>
<gene>
    <name evidence="1" type="ORF">HS088_TW04G00523</name>
</gene>
<evidence type="ECO:0000313" key="1">
    <source>
        <dbReference type="EMBL" id="KAF5748566.1"/>
    </source>
</evidence>
<dbReference type="EMBL" id="JAAARO010000004">
    <property type="protein sequence ID" value="KAF5748566.1"/>
    <property type="molecule type" value="Genomic_DNA"/>
</dbReference>
<dbReference type="Proteomes" id="UP000593562">
    <property type="component" value="Unassembled WGS sequence"/>
</dbReference>
<dbReference type="AlphaFoldDB" id="A0A7J7DR34"/>
<sequence length="100" mass="11164">MVNGEAFRLSLADCYAFAEFPLAAMLRILLQGAQVDVGCGRPVEMSLLNPPYLVEVLELYIVVCLVATRLALNIPNFWQLQPTGNEYMLHDENVDYASDV</sequence>
<evidence type="ECO:0000313" key="2">
    <source>
        <dbReference type="Proteomes" id="UP000593562"/>
    </source>
</evidence>
<name>A0A7J7DR34_TRIWF</name>
<organism evidence="1 2">
    <name type="scientific">Tripterygium wilfordii</name>
    <name type="common">Thunder God vine</name>
    <dbReference type="NCBI Taxonomy" id="458696"/>
    <lineage>
        <taxon>Eukaryota</taxon>
        <taxon>Viridiplantae</taxon>
        <taxon>Streptophyta</taxon>
        <taxon>Embryophyta</taxon>
        <taxon>Tracheophyta</taxon>
        <taxon>Spermatophyta</taxon>
        <taxon>Magnoliopsida</taxon>
        <taxon>eudicotyledons</taxon>
        <taxon>Gunneridae</taxon>
        <taxon>Pentapetalae</taxon>
        <taxon>rosids</taxon>
        <taxon>fabids</taxon>
        <taxon>Celastrales</taxon>
        <taxon>Celastraceae</taxon>
        <taxon>Tripterygium</taxon>
    </lineage>
</organism>
<reference evidence="1 2" key="1">
    <citation type="journal article" date="2020" name="Nat. Commun.">
        <title>Genome of Tripterygium wilfordii and identification of cytochrome P450 involved in triptolide biosynthesis.</title>
        <authorList>
            <person name="Tu L."/>
            <person name="Su P."/>
            <person name="Zhang Z."/>
            <person name="Gao L."/>
            <person name="Wang J."/>
            <person name="Hu T."/>
            <person name="Zhou J."/>
            <person name="Zhang Y."/>
            <person name="Zhao Y."/>
            <person name="Liu Y."/>
            <person name="Song Y."/>
            <person name="Tong Y."/>
            <person name="Lu Y."/>
            <person name="Yang J."/>
            <person name="Xu C."/>
            <person name="Jia M."/>
            <person name="Peters R.J."/>
            <person name="Huang L."/>
            <person name="Gao W."/>
        </authorList>
    </citation>
    <scope>NUCLEOTIDE SEQUENCE [LARGE SCALE GENOMIC DNA]</scope>
    <source>
        <strain evidence="2">cv. XIE 37</strain>
        <tissue evidence="1">Leaf</tissue>
    </source>
</reference>
<dbReference type="InParanoid" id="A0A7J7DR34"/>
<comment type="caution">
    <text evidence="1">The sequence shown here is derived from an EMBL/GenBank/DDBJ whole genome shotgun (WGS) entry which is preliminary data.</text>
</comment>
<protein>
    <submittedName>
        <fullName evidence="1">Uncharacterized protein</fullName>
    </submittedName>
</protein>
<keyword evidence="2" id="KW-1185">Reference proteome</keyword>
<proteinExistence type="predicted"/>